<protein>
    <submittedName>
        <fullName evidence="17">A disintegrin and metalloproteinase with thrombospondin motifs 16</fullName>
    </submittedName>
</protein>
<dbReference type="InterPro" id="IPR010294">
    <property type="entry name" value="ADAMTS_spacer1"/>
</dbReference>
<evidence type="ECO:0000256" key="2">
    <source>
        <dbReference type="ARBA" id="ARBA00022525"/>
    </source>
</evidence>
<dbReference type="AlphaFoldDB" id="A0A556U1L7"/>
<dbReference type="Pfam" id="PF05986">
    <property type="entry name" value="ADAMTS_spacer1"/>
    <property type="match status" value="1"/>
</dbReference>
<name>A0A556U1L7_BAGYA</name>
<keyword evidence="7 12" id="KW-0862">Zinc</keyword>
<feature type="binding site" evidence="12">
    <location>
        <position position="305"/>
    </location>
    <ligand>
        <name>Ca(2+)</name>
        <dbReference type="ChEBI" id="CHEBI:29108"/>
        <label>2</label>
    </ligand>
</feature>
<dbReference type="InterPro" id="IPR045371">
    <property type="entry name" value="ADAMTS_CR_3"/>
</dbReference>
<feature type="binding site" evidence="12">
    <location>
        <position position="502"/>
    </location>
    <ligand>
        <name>Ca(2+)</name>
        <dbReference type="ChEBI" id="CHEBI:29108"/>
        <label>1</label>
    </ligand>
</feature>
<dbReference type="GO" id="GO:0007229">
    <property type="term" value="P:integrin-mediated signaling pathway"/>
    <property type="evidence" value="ECO:0007669"/>
    <property type="project" value="UniProtKB-KW"/>
</dbReference>
<evidence type="ECO:0000256" key="9">
    <source>
        <dbReference type="ARBA" id="ARBA00023157"/>
    </source>
</evidence>
<dbReference type="GO" id="GO:0046872">
    <property type="term" value="F:metal ion binding"/>
    <property type="evidence" value="ECO:0007669"/>
    <property type="project" value="UniProtKB-KW"/>
</dbReference>
<feature type="binding site" evidence="12">
    <location>
        <position position="305"/>
    </location>
    <ligand>
        <name>Ca(2+)</name>
        <dbReference type="ChEBI" id="CHEBI:29108"/>
        <label>1</label>
    </ligand>
</feature>
<keyword evidence="10" id="KW-0325">Glycoprotein</keyword>
<keyword evidence="17" id="KW-0401">Integrin</keyword>
<keyword evidence="3" id="KW-0272">Extracellular matrix</keyword>
<comment type="caution">
    <text evidence="17">The sequence shown here is derived from an EMBL/GenBank/DDBJ whole genome shotgun (WGS) entry which is preliminary data.</text>
</comment>
<dbReference type="Gene3D" id="2.60.120.830">
    <property type="match status" value="1"/>
</dbReference>
<dbReference type="InterPro" id="IPR013273">
    <property type="entry name" value="ADAMTS/ADAMTS-like"/>
</dbReference>
<dbReference type="PRINTS" id="PR01857">
    <property type="entry name" value="ADAMTSFAMILY"/>
</dbReference>
<dbReference type="GO" id="GO:0006508">
    <property type="term" value="P:proteolysis"/>
    <property type="evidence" value="ECO:0007669"/>
    <property type="project" value="UniProtKB-KW"/>
</dbReference>
<comment type="cofactor">
    <cofactor evidence="12">
        <name>Zn(2+)</name>
        <dbReference type="ChEBI" id="CHEBI:29105"/>
    </cofactor>
    <text evidence="12">Binds 1 zinc ion per subunit.</text>
</comment>
<feature type="disulfide bond" evidence="13">
    <location>
        <begin position="378"/>
        <end position="429"/>
    </location>
</feature>
<dbReference type="CDD" id="cd04273">
    <property type="entry name" value="ZnMc_ADAMTS_like"/>
    <property type="match status" value="1"/>
</dbReference>
<dbReference type="InterPro" id="IPR050439">
    <property type="entry name" value="ADAMTS_ADAMTS-like"/>
</dbReference>
<dbReference type="Pfam" id="PF01562">
    <property type="entry name" value="Pep_M12B_propep"/>
    <property type="match status" value="1"/>
</dbReference>
<proteinExistence type="predicted"/>
<keyword evidence="9 13" id="KW-1015">Disulfide bond</keyword>
<dbReference type="FunFam" id="3.40.390.10:FF:000001">
    <property type="entry name" value="A disintegrin and metalloproteinase with thrombospondin motifs 1"/>
    <property type="match status" value="1"/>
</dbReference>
<dbReference type="GO" id="GO:0004222">
    <property type="term" value="F:metalloendopeptidase activity"/>
    <property type="evidence" value="ECO:0007669"/>
    <property type="project" value="InterPro"/>
</dbReference>
<keyword evidence="5 12" id="KW-0479">Metal-binding</keyword>
<feature type="binding site" evidence="12">
    <location>
        <position position="393"/>
    </location>
    <ligand>
        <name>Ca(2+)</name>
        <dbReference type="ChEBI" id="CHEBI:29108"/>
        <label>1</label>
    </ligand>
</feature>
<dbReference type="FunFam" id="2.60.120.830:FF:000001">
    <property type="entry name" value="A disintegrin and metalloproteinase with thrombospondin motifs 1"/>
    <property type="match status" value="1"/>
</dbReference>
<feature type="binding site" evidence="12 14">
    <location>
        <position position="449"/>
    </location>
    <ligand>
        <name>Zn(2+)</name>
        <dbReference type="ChEBI" id="CHEBI:29105"/>
        <note>catalytic</note>
    </ligand>
</feature>
<keyword evidence="18" id="KW-1185">Reference proteome</keyword>
<comment type="subcellular location">
    <subcellularLocation>
        <location evidence="1">Secreted</location>
        <location evidence="1">Extracellular space</location>
        <location evidence="1">Extracellular matrix</location>
    </subcellularLocation>
</comment>
<evidence type="ECO:0000256" key="6">
    <source>
        <dbReference type="ARBA" id="ARBA00022801"/>
    </source>
</evidence>
<organism evidence="17 18">
    <name type="scientific">Bagarius yarrelli</name>
    <name type="common">Goonch</name>
    <name type="synonym">Bagrus yarrelli</name>
    <dbReference type="NCBI Taxonomy" id="175774"/>
    <lineage>
        <taxon>Eukaryota</taxon>
        <taxon>Metazoa</taxon>
        <taxon>Chordata</taxon>
        <taxon>Craniata</taxon>
        <taxon>Vertebrata</taxon>
        <taxon>Euteleostomi</taxon>
        <taxon>Actinopterygii</taxon>
        <taxon>Neopterygii</taxon>
        <taxon>Teleostei</taxon>
        <taxon>Ostariophysi</taxon>
        <taxon>Siluriformes</taxon>
        <taxon>Sisoridae</taxon>
        <taxon>Sisorinae</taxon>
        <taxon>Bagarius</taxon>
    </lineage>
</organism>
<dbReference type="InterPro" id="IPR024079">
    <property type="entry name" value="MetalloPept_cat_dom_sf"/>
</dbReference>
<comment type="caution">
    <text evidence="14">Lacks conserved residue(s) required for the propagation of feature annotation.</text>
</comment>
<evidence type="ECO:0000256" key="7">
    <source>
        <dbReference type="ARBA" id="ARBA00022833"/>
    </source>
</evidence>
<feature type="disulfide bond" evidence="13">
    <location>
        <begin position="404"/>
        <end position="411"/>
    </location>
</feature>
<evidence type="ECO:0000256" key="5">
    <source>
        <dbReference type="ARBA" id="ARBA00022723"/>
    </source>
</evidence>
<gene>
    <name evidence="17" type="ORF">Baya_6702</name>
</gene>
<dbReference type="SUPFAM" id="SSF55486">
    <property type="entry name" value="Metalloproteases ('zincins'), catalytic domain"/>
    <property type="match status" value="1"/>
</dbReference>
<sequence length="843" mass="94160">MRRGRGVKARGDSDVCELSRFATYSDTRCAVRRLSDMQIVPGLLSQRRKKNEGEIENEPTSSSAILAALINSTRPMLAQTESAESSLLESLRLPANTEYELVTPYEVDHHGNYVSHAIAHHHRRKRSMDGDGIDPVSVAHFRLRGLGRNFHMELRPSMGLISPGFTVQTLEVNGVKKLETFPGEDFCFYQGSLRSEVNSAVALSTCTGMVHNENFTAAPEHHPHILYRIHKHTPERRGGVKTRHRRHGYSDDRRTRQKQHYCGRRKKYMPQPPPEDAYVASDEYKAAPRERRAVTPGANPRLNVETLVVVDQNMMENHGRENVTTFVLTVLNMVSTLFKDRTIGGDINVVIVGLILLNGEQDGLVINHHADHTLSSFCQWQSALAGREGRRHDHAILLTGLDICSWKNEPCDTLGFAPISGMCSKYRSCTVNEDTGLGLAFTIAHESGHNFGMIHDGEGNVCKKSTGNIMSPTLAGDNGLFSWSSCSRQYLTRFLRTSVRLCGVIVLDENARPNSCRQPRDPAAALRCHVNSASVCDGVSREYKLCNTFACPVGAADFRAVQCAEFNAKPFRGLYYRWKPYTHFKDNEVCKLYCFAEGYDFFYALSNKVRDGTRCTLDSTSVCVDGVCEKAGCDQKLGSTAVLDKCGVCNGKNSTCKIYKGRYTKQHYSNQYYGVVTIPQGARSIHVVETNSSRSFLALRNTHRKYYLNGHWKVDWPGRYSIAGSVFDYKRPYNGLESLTSTGPTSETLVVEILLQGWNPGEMRTKAVCYKDQRVHVNTSFCNPKIRPKAGTVSCNTQPCPPRVPQKDLPSLTSRTQCEELGHTHILILACVCRDAMAFCVGV</sequence>
<feature type="compositionally biased region" description="Basic residues" evidence="15">
    <location>
        <begin position="255"/>
        <end position="268"/>
    </location>
</feature>
<evidence type="ECO:0000256" key="8">
    <source>
        <dbReference type="ARBA" id="ARBA00023049"/>
    </source>
</evidence>
<evidence type="ECO:0000313" key="18">
    <source>
        <dbReference type="Proteomes" id="UP000319801"/>
    </source>
</evidence>
<keyword evidence="6" id="KW-0378">Hydrolase</keyword>
<dbReference type="Pfam" id="PF01421">
    <property type="entry name" value="Reprolysin"/>
    <property type="match status" value="1"/>
</dbReference>
<evidence type="ECO:0000256" key="10">
    <source>
        <dbReference type="ARBA" id="ARBA00023180"/>
    </source>
</evidence>
<dbReference type="Pfam" id="PF19236">
    <property type="entry name" value="ADAMTS_CR_3"/>
    <property type="match status" value="1"/>
</dbReference>
<dbReference type="PANTHER" id="PTHR13723:SF140">
    <property type="entry name" value="A DISINTEGRIN AND METALLOPROTEINASE WITH THROMBOSPONDIN MOTIFS 16"/>
    <property type="match status" value="1"/>
</dbReference>
<dbReference type="OrthoDB" id="10035764at2759"/>
<feature type="domain" description="Peptidase M12B" evidence="16">
    <location>
        <begin position="302"/>
        <end position="502"/>
    </location>
</feature>
<dbReference type="GO" id="GO:0031012">
    <property type="term" value="C:extracellular matrix"/>
    <property type="evidence" value="ECO:0007669"/>
    <property type="project" value="TreeGrafter"/>
</dbReference>
<dbReference type="PANTHER" id="PTHR13723">
    <property type="entry name" value="ADAMTS A DISINTEGRIN AND METALLOPROTEASE WITH THROMBOSPONDIN MOTIFS PROTEASE"/>
    <property type="match status" value="1"/>
</dbReference>
<evidence type="ECO:0000256" key="12">
    <source>
        <dbReference type="PIRSR" id="PIRSR613273-2"/>
    </source>
</evidence>
<feature type="disulfide bond" evidence="13">
    <location>
        <begin position="423"/>
        <end position="502"/>
    </location>
</feature>
<evidence type="ECO:0000256" key="4">
    <source>
        <dbReference type="ARBA" id="ARBA00022670"/>
    </source>
</evidence>
<feature type="binding site" evidence="12 14">
    <location>
        <position position="445"/>
    </location>
    <ligand>
        <name>Zn(2+)</name>
        <dbReference type="ChEBI" id="CHEBI:29105"/>
        <note>catalytic</note>
    </ligand>
</feature>
<evidence type="ECO:0000256" key="3">
    <source>
        <dbReference type="ARBA" id="ARBA00022530"/>
    </source>
</evidence>
<dbReference type="Gene3D" id="3.40.390.10">
    <property type="entry name" value="Collagenase (Catalytic Domain)"/>
    <property type="match status" value="1"/>
</dbReference>
<evidence type="ECO:0000256" key="14">
    <source>
        <dbReference type="PROSITE-ProRule" id="PRU00276"/>
    </source>
</evidence>
<dbReference type="InterPro" id="IPR001590">
    <property type="entry name" value="Peptidase_M12B"/>
</dbReference>
<evidence type="ECO:0000256" key="11">
    <source>
        <dbReference type="PIRSR" id="PIRSR613273-1"/>
    </source>
</evidence>
<reference evidence="17 18" key="1">
    <citation type="journal article" date="2019" name="Genome Biol. Evol.">
        <title>Whole-Genome Sequencing of the Giant Devil Catfish, Bagarius yarrelli.</title>
        <authorList>
            <person name="Jiang W."/>
            <person name="Lv Y."/>
            <person name="Cheng L."/>
            <person name="Yang K."/>
            <person name="Chao B."/>
            <person name="Wang X."/>
            <person name="Li Y."/>
            <person name="Pan X."/>
            <person name="You X."/>
            <person name="Zhang Y."/>
            <person name="Yang J."/>
            <person name="Li J."/>
            <person name="Zhang X."/>
            <person name="Liu S."/>
            <person name="Sun C."/>
            <person name="Yang J."/>
            <person name="Shi Q."/>
        </authorList>
    </citation>
    <scope>NUCLEOTIDE SEQUENCE [LARGE SCALE GENOMIC DNA]</scope>
    <source>
        <strain evidence="17">JWS20170419001</strain>
        <tissue evidence="17">Muscle</tissue>
    </source>
</reference>
<keyword evidence="4" id="KW-0645">Protease</keyword>
<evidence type="ECO:0000313" key="17">
    <source>
        <dbReference type="EMBL" id="TSL82603.1"/>
    </source>
</evidence>
<keyword evidence="2" id="KW-0964">Secreted</keyword>
<dbReference type="PROSITE" id="PS50215">
    <property type="entry name" value="ADAM_MEPRO"/>
    <property type="match status" value="1"/>
</dbReference>
<feature type="region of interest" description="Disordered" evidence="15">
    <location>
        <begin position="233"/>
        <end position="277"/>
    </location>
</feature>
<evidence type="ECO:0000256" key="13">
    <source>
        <dbReference type="PIRSR" id="PIRSR613273-3"/>
    </source>
</evidence>
<feature type="binding site" evidence="12 14">
    <location>
        <position position="455"/>
    </location>
    <ligand>
        <name>Zn(2+)</name>
        <dbReference type="ChEBI" id="CHEBI:29105"/>
        <note>catalytic</note>
    </ligand>
</feature>
<keyword evidence="8" id="KW-0482">Metalloprotease</keyword>
<evidence type="ECO:0000256" key="15">
    <source>
        <dbReference type="SAM" id="MobiDB-lite"/>
    </source>
</evidence>
<evidence type="ECO:0000256" key="1">
    <source>
        <dbReference type="ARBA" id="ARBA00004498"/>
    </source>
</evidence>
<dbReference type="EMBL" id="VCAZ01000037">
    <property type="protein sequence ID" value="TSL82603.1"/>
    <property type="molecule type" value="Genomic_DNA"/>
</dbReference>
<dbReference type="GO" id="GO:0030198">
    <property type="term" value="P:extracellular matrix organization"/>
    <property type="evidence" value="ECO:0007669"/>
    <property type="project" value="InterPro"/>
</dbReference>
<evidence type="ECO:0000259" key="16">
    <source>
        <dbReference type="PROSITE" id="PS50215"/>
    </source>
</evidence>
<accession>A0A556U1L7</accession>
<feature type="compositionally biased region" description="Basic residues" evidence="15">
    <location>
        <begin position="233"/>
        <end position="247"/>
    </location>
</feature>
<feature type="active site" evidence="11 14">
    <location>
        <position position="446"/>
    </location>
</feature>
<feature type="disulfide bond" evidence="13">
    <location>
        <begin position="462"/>
        <end position="486"/>
    </location>
</feature>
<dbReference type="Proteomes" id="UP000319801">
    <property type="component" value="Unassembled WGS sequence"/>
</dbReference>
<keyword evidence="12" id="KW-0106">Calcium</keyword>
<dbReference type="InterPro" id="IPR002870">
    <property type="entry name" value="Peptidase_M12B_N"/>
</dbReference>